<evidence type="ECO:0000256" key="5">
    <source>
        <dbReference type="ARBA" id="ARBA00022801"/>
    </source>
</evidence>
<protein>
    <submittedName>
        <fullName evidence="8">Exodeoxyribonuclease-3</fullName>
    </submittedName>
</protein>
<comment type="similarity">
    <text evidence="3">Belongs to the DNA repair enzymes AP/ExoA family.</text>
</comment>
<dbReference type="PROSITE" id="PS51435">
    <property type="entry name" value="AP_NUCLEASE_F1_4"/>
    <property type="match status" value="1"/>
</dbReference>
<feature type="domain" description="Endonuclease/exonuclease/phosphatase" evidence="7">
    <location>
        <begin position="4"/>
        <end position="251"/>
    </location>
</feature>
<sequence length="260" mass="29058">MKIATWNINGVKARIETTLTWLREANPDVVCLQEIKSIDSNFPAEPFRDLGYQVTTHGQKGFNGVAILSKSSVEDVMIGLPGDDDDVQARYLEATVSTANGAVRVVSLYLPNGNPIGSEKFSYKLSWMMRLEARMKALLAEEMPVAVAGDYNVIPTPEDAKRPQAWTNDALFQPESRTAFRRLINLGYYDAVRATAPGPDQYTFWDYQAGAWQKNDGIRIDHILLSPQAADRLDSAGIDRETRGWEKPSDHVPVWVELTI</sequence>
<evidence type="ECO:0000256" key="1">
    <source>
        <dbReference type="ARBA" id="ARBA00001936"/>
    </source>
</evidence>
<accession>A0A1H0QC45</accession>
<dbReference type="PROSITE" id="PS00728">
    <property type="entry name" value="AP_NUCLEASE_F1_3"/>
    <property type="match status" value="1"/>
</dbReference>
<evidence type="ECO:0000256" key="4">
    <source>
        <dbReference type="ARBA" id="ARBA00022723"/>
    </source>
</evidence>
<dbReference type="Gene3D" id="3.60.10.10">
    <property type="entry name" value="Endonuclease/exonuclease/phosphatase"/>
    <property type="match status" value="1"/>
</dbReference>
<proteinExistence type="inferred from homology"/>
<dbReference type="CDD" id="cd09086">
    <property type="entry name" value="ExoIII-like_AP-endo"/>
    <property type="match status" value="1"/>
</dbReference>
<dbReference type="PROSITE" id="PS00726">
    <property type="entry name" value="AP_NUCLEASE_F1_1"/>
    <property type="match status" value="1"/>
</dbReference>
<evidence type="ECO:0000256" key="2">
    <source>
        <dbReference type="ARBA" id="ARBA00001946"/>
    </source>
</evidence>
<dbReference type="InterPro" id="IPR036691">
    <property type="entry name" value="Endo/exonu/phosph_ase_sf"/>
</dbReference>
<comment type="cofactor">
    <cofactor evidence="2">
        <name>Mg(2+)</name>
        <dbReference type="ChEBI" id="CHEBI:18420"/>
    </cofactor>
</comment>
<dbReference type="RefSeq" id="WP_090228848.1">
    <property type="nucleotide sequence ID" value="NZ_FNJC01000003.1"/>
</dbReference>
<dbReference type="Pfam" id="PF03372">
    <property type="entry name" value="Exo_endo_phos"/>
    <property type="match status" value="1"/>
</dbReference>
<organism evidence="8 9">
    <name type="scientific">Filomicrobium insigne</name>
    <dbReference type="NCBI Taxonomy" id="418854"/>
    <lineage>
        <taxon>Bacteria</taxon>
        <taxon>Pseudomonadati</taxon>
        <taxon>Pseudomonadota</taxon>
        <taxon>Alphaproteobacteria</taxon>
        <taxon>Hyphomicrobiales</taxon>
        <taxon>Hyphomicrobiaceae</taxon>
        <taxon>Filomicrobium</taxon>
    </lineage>
</organism>
<name>A0A1H0QC45_9HYPH</name>
<evidence type="ECO:0000259" key="7">
    <source>
        <dbReference type="Pfam" id="PF03372"/>
    </source>
</evidence>
<dbReference type="PANTHER" id="PTHR43250:SF2">
    <property type="entry name" value="EXODEOXYRIBONUCLEASE III"/>
    <property type="match status" value="1"/>
</dbReference>
<keyword evidence="9" id="KW-1185">Reference proteome</keyword>
<comment type="caution">
    <text evidence="8">The sequence shown here is derived from an EMBL/GenBank/DDBJ whole genome shotgun (WGS) entry which is preliminary data.</text>
</comment>
<reference evidence="8 9" key="1">
    <citation type="submission" date="2016-10" db="EMBL/GenBank/DDBJ databases">
        <authorList>
            <person name="Varghese N."/>
            <person name="Submissions S."/>
        </authorList>
    </citation>
    <scope>NUCLEOTIDE SEQUENCE [LARGE SCALE GENOMIC DNA]</scope>
    <source>
        <strain evidence="8 9">CGMCC 1.6497</strain>
    </source>
</reference>
<keyword evidence="5" id="KW-0378">Hydrolase</keyword>
<comment type="cofactor">
    <cofactor evidence="1">
        <name>Mn(2+)</name>
        <dbReference type="ChEBI" id="CHEBI:29035"/>
    </cofactor>
</comment>
<dbReference type="NCBIfam" id="TIGR00195">
    <property type="entry name" value="exoDNase_III"/>
    <property type="match status" value="1"/>
</dbReference>
<evidence type="ECO:0000256" key="3">
    <source>
        <dbReference type="ARBA" id="ARBA00007092"/>
    </source>
</evidence>
<dbReference type="InterPro" id="IPR020847">
    <property type="entry name" value="AP_endonuclease_F1_BS"/>
</dbReference>
<dbReference type="NCBIfam" id="TIGR00633">
    <property type="entry name" value="xth"/>
    <property type="match status" value="1"/>
</dbReference>
<evidence type="ECO:0000313" key="9">
    <source>
        <dbReference type="Proteomes" id="UP000198795"/>
    </source>
</evidence>
<dbReference type="EMBL" id="FNJC01000003">
    <property type="protein sequence ID" value="SDP14645.1"/>
    <property type="molecule type" value="Genomic_DNA"/>
</dbReference>
<keyword evidence="4" id="KW-0479">Metal-binding</keyword>
<dbReference type="SUPFAM" id="SSF56219">
    <property type="entry name" value="DNase I-like"/>
    <property type="match status" value="1"/>
</dbReference>
<dbReference type="PANTHER" id="PTHR43250">
    <property type="entry name" value="EXODEOXYRIBONUCLEASE III"/>
    <property type="match status" value="1"/>
</dbReference>
<evidence type="ECO:0000256" key="6">
    <source>
        <dbReference type="ARBA" id="ARBA00022842"/>
    </source>
</evidence>
<dbReference type="InterPro" id="IPR005135">
    <property type="entry name" value="Endo/exonuclease/phosphatase"/>
</dbReference>
<dbReference type="InterPro" id="IPR020848">
    <property type="entry name" value="AP_endonuclease_F1_CS"/>
</dbReference>
<dbReference type="InterPro" id="IPR037493">
    <property type="entry name" value="ExoIII-like"/>
</dbReference>
<evidence type="ECO:0000313" key="8">
    <source>
        <dbReference type="EMBL" id="SDP14645.1"/>
    </source>
</evidence>
<gene>
    <name evidence="8" type="ORF">SAMN04488061_2318</name>
</gene>
<keyword evidence="6" id="KW-0460">Magnesium</keyword>
<dbReference type="InterPro" id="IPR004808">
    <property type="entry name" value="AP_endonuc_1"/>
</dbReference>
<dbReference type="Proteomes" id="UP000198795">
    <property type="component" value="Unassembled WGS sequence"/>
</dbReference>